<dbReference type="Gene3D" id="6.10.10.120">
    <property type="entry name" value="Antitoxin ParD1-like"/>
    <property type="match status" value="1"/>
</dbReference>
<evidence type="ECO:0000256" key="3">
    <source>
        <dbReference type="ARBA" id="ARBA00022649"/>
    </source>
</evidence>
<comment type="similarity">
    <text evidence="1">Belongs to the ParD antitoxin family.</text>
</comment>
<sequence>MATRNIVLTDHQEHLVGSLVKAGRYQNASEVLREGLRLVEEKEVQLQQKLLALRDALAEGLADVENGRTITLGTGEEITDYLINRASKINNED</sequence>
<dbReference type="PANTHER" id="PTHR36582">
    <property type="entry name" value="ANTITOXIN PARD"/>
    <property type="match status" value="1"/>
</dbReference>
<dbReference type="InterPro" id="IPR022789">
    <property type="entry name" value="ParD"/>
</dbReference>
<evidence type="ECO:0000256" key="1">
    <source>
        <dbReference type="ARBA" id="ARBA00008580"/>
    </source>
</evidence>
<dbReference type="NCBIfam" id="TIGR02606">
    <property type="entry name" value="antidote_CC2985"/>
    <property type="match status" value="1"/>
</dbReference>
<organism evidence="5 6">
    <name type="scientific">Marinobacter alkaliphilus</name>
    <dbReference type="NCBI Taxonomy" id="254719"/>
    <lineage>
        <taxon>Bacteria</taxon>
        <taxon>Pseudomonadati</taxon>
        <taxon>Pseudomonadota</taxon>
        <taxon>Gammaproteobacteria</taxon>
        <taxon>Pseudomonadales</taxon>
        <taxon>Marinobacteraceae</taxon>
        <taxon>Marinobacter</taxon>
    </lineage>
</organism>
<reference evidence="5 6" key="1">
    <citation type="submission" date="2024-04" db="EMBL/GenBank/DDBJ databases">
        <title>Marinobacter sp. SBY-1.</title>
        <authorList>
            <person name="Pan C."/>
        </authorList>
    </citation>
    <scope>NUCLEOTIDE SEQUENCE [LARGE SCALE GENOMIC DNA]</scope>
    <source>
        <strain evidence="5 6">SBY-1</strain>
    </source>
</reference>
<dbReference type="EMBL" id="CP152380">
    <property type="protein sequence ID" value="XAF52673.1"/>
    <property type="molecule type" value="Genomic_DNA"/>
</dbReference>
<dbReference type="Pfam" id="PF03693">
    <property type="entry name" value="ParD_antitoxin"/>
    <property type="match status" value="1"/>
</dbReference>
<name>A0ABZ3DZ55_9GAMM</name>
<dbReference type="RefSeq" id="WP_342630721.1">
    <property type="nucleotide sequence ID" value="NZ_CP152380.1"/>
</dbReference>
<proteinExistence type="inferred from homology"/>
<protein>
    <recommendedName>
        <fullName evidence="2">Antitoxin ParD</fullName>
    </recommendedName>
</protein>
<dbReference type="PANTHER" id="PTHR36582:SF2">
    <property type="entry name" value="ANTITOXIN PARD"/>
    <property type="match status" value="1"/>
</dbReference>
<dbReference type="Proteomes" id="UP001445268">
    <property type="component" value="Chromosome"/>
</dbReference>
<keyword evidence="6" id="KW-1185">Reference proteome</keyword>
<dbReference type="InterPro" id="IPR038296">
    <property type="entry name" value="ParD_sf"/>
</dbReference>
<evidence type="ECO:0000313" key="6">
    <source>
        <dbReference type="Proteomes" id="UP001445268"/>
    </source>
</evidence>
<evidence type="ECO:0000256" key="2">
    <source>
        <dbReference type="ARBA" id="ARBA00017940"/>
    </source>
</evidence>
<evidence type="ECO:0000313" key="5">
    <source>
        <dbReference type="EMBL" id="XAF52673.1"/>
    </source>
</evidence>
<dbReference type="SUPFAM" id="SSF47598">
    <property type="entry name" value="Ribbon-helix-helix"/>
    <property type="match status" value="1"/>
</dbReference>
<keyword evidence="3" id="KW-1277">Toxin-antitoxin system</keyword>
<evidence type="ECO:0000256" key="4">
    <source>
        <dbReference type="ARBA" id="ARBA00037106"/>
    </source>
</evidence>
<accession>A0ABZ3DZ55</accession>
<comment type="function">
    <text evidence="4">Antitoxin component of a type II toxin-antitoxin (TA) system. Neutralizes the effect of toxin ParE.</text>
</comment>
<dbReference type="InterPro" id="IPR010985">
    <property type="entry name" value="Ribbon_hlx_hlx"/>
</dbReference>
<gene>
    <name evidence="5" type="ORF">AAGT77_12200</name>
</gene>